<reference evidence="5 6" key="2">
    <citation type="journal article" date="2007" name="BMC Biol.">
        <title>A 100%-complete sequence reveals unusually simple genomic features in the hot-spring red alga Cyanidioschyzon merolae.</title>
        <authorList>
            <person name="Nozaki H."/>
            <person name="Takano H."/>
            <person name="Misumi O."/>
            <person name="Terasawa K."/>
            <person name="Matsuzaki M."/>
            <person name="Maruyama S."/>
            <person name="Nishida K."/>
            <person name="Yagisawa F."/>
            <person name="Yoshida Y."/>
            <person name="Fujiwara T."/>
            <person name="Takio S."/>
            <person name="Tamura K."/>
            <person name="Chung S.J."/>
            <person name="Nakamura S."/>
            <person name="Kuroiwa H."/>
            <person name="Tanaka K."/>
            <person name="Sato N."/>
            <person name="Kuroiwa T."/>
        </authorList>
    </citation>
    <scope>NUCLEOTIDE SEQUENCE [LARGE SCALE GENOMIC DNA]</scope>
    <source>
        <strain evidence="5 6">10D</strain>
    </source>
</reference>
<evidence type="ECO:0000313" key="5">
    <source>
        <dbReference type="EMBL" id="BAM78743.1"/>
    </source>
</evidence>
<reference evidence="5 6" key="1">
    <citation type="journal article" date="2004" name="Nature">
        <title>Genome sequence of the ultrasmall unicellular red alga Cyanidioschyzon merolae 10D.</title>
        <authorList>
            <person name="Matsuzaki M."/>
            <person name="Misumi O."/>
            <person name="Shin-i T."/>
            <person name="Maruyama S."/>
            <person name="Takahara M."/>
            <person name="Miyagishima S."/>
            <person name="Mori T."/>
            <person name="Nishida K."/>
            <person name="Yagisawa F."/>
            <person name="Nishida K."/>
            <person name="Yoshida Y."/>
            <person name="Nishimura Y."/>
            <person name="Nakao S."/>
            <person name="Kobayashi T."/>
            <person name="Momoyama Y."/>
            <person name="Higashiyama T."/>
            <person name="Minoda A."/>
            <person name="Sano M."/>
            <person name="Nomoto H."/>
            <person name="Oishi K."/>
            <person name="Hayashi H."/>
            <person name="Ohta F."/>
            <person name="Nishizaka S."/>
            <person name="Haga S."/>
            <person name="Miura S."/>
            <person name="Morishita T."/>
            <person name="Kabeya Y."/>
            <person name="Terasawa K."/>
            <person name="Suzuki Y."/>
            <person name="Ishii Y."/>
            <person name="Asakawa S."/>
            <person name="Takano H."/>
            <person name="Ohta N."/>
            <person name="Kuroiwa H."/>
            <person name="Tanaka K."/>
            <person name="Shimizu N."/>
            <person name="Sugano S."/>
            <person name="Sato N."/>
            <person name="Nozaki H."/>
            <person name="Ogasawara N."/>
            <person name="Kohara Y."/>
            <person name="Kuroiwa T."/>
        </authorList>
    </citation>
    <scope>NUCLEOTIDE SEQUENCE [LARGE SCALE GENOMIC DNA]</scope>
    <source>
        <strain evidence="5 6">10D</strain>
    </source>
</reference>
<evidence type="ECO:0000259" key="4">
    <source>
        <dbReference type="PROSITE" id="PS51294"/>
    </source>
</evidence>
<feature type="region of interest" description="Disordered" evidence="2">
    <location>
        <begin position="66"/>
        <end position="87"/>
    </location>
</feature>
<dbReference type="PROSITE" id="PS51294">
    <property type="entry name" value="HTH_MYB"/>
    <property type="match status" value="1"/>
</dbReference>
<proteinExistence type="predicted"/>
<dbReference type="RefSeq" id="XP_005535029.1">
    <property type="nucleotide sequence ID" value="XM_005534972.1"/>
</dbReference>
<dbReference type="InterPro" id="IPR017930">
    <property type="entry name" value="Myb_dom"/>
</dbReference>
<feature type="domain" description="HTH myb-type" evidence="4">
    <location>
        <begin position="316"/>
        <end position="368"/>
    </location>
</feature>
<keyword evidence="1" id="KW-0539">Nucleus</keyword>
<dbReference type="PROSITE" id="PS50090">
    <property type="entry name" value="MYB_LIKE"/>
    <property type="match status" value="1"/>
</dbReference>
<dbReference type="Pfam" id="PF00249">
    <property type="entry name" value="Myb_DNA-binding"/>
    <property type="match status" value="1"/>
</dbReference>
<evidence type="ECO:0000259" key="3">
    <source>
        <dbReference type="PROSITE" id="PS50090"/>
    </source>
</evidence>
<dbReference type="OrthoDB" id="608866at2759"/>
<dbReference type="AlphaFoldDB" id="M1VE23"/>
<dbReference type="Gramene" id="CMA023CT">
    <property type="protein sequence ID" value="CMA023CT"/>
    <property type="gene ID" value="CMA023C"/>
</dbReference>
<evidence type="ECO:0000256" key="2">
    <source>
        <dbReference type="SAM" id="MobiDB-lite"/>
    </source>
</evidence>
<dbReference type="InterPro" id="IPR052450">
    <property type="entry name" value="TRBD-Containing_Protein"/>
</dbReference>
<sequence length="437" mass="47271">MEAEWCSAAHCGSRAADVLASSTPGDAPAQPTIPKPCGRLGAYGLRAGSRSHDSDAKTLTQRTWVAGNDPASPQRSGGWTGPDALANTASNSATQGSLYWDLDHPAVQRHAMRSNWIESRLPVYWNYAGHYLAGAEPVDAAYMRPKLQPSCRAPVVYANPSYSAPVLLDRNCWQTVQFAQNTERNVKGWSTTKSSWNDEARCLPPTGAVPTSVVGSGSKMSWPIWYASPQSWPPQVQACPTVPHPAYWPMGAAHMAGQAARPDGVPALAVPSAAAASPPGNVTDMPSSGSDATLTHADQRMKKPKKKKEERMAYLRFTEEEERLLLEGVALYGIGNWKTILNKMEGFHPKRTPMNLKDKFRNILRARMRQSAGGRMRPNLAPLLIASTCGADAVAAAQKRRKPYEKKTCAQKNCECADSVSPNDHADVLTEPGLGTA</sequence>
<evidence type="ECO:0000313" key="6">
    <source>
        <dbReference type="Proteomes" id="UP000007014"/>
    </source>
</evidence>
<feature type="compositionally biased region" description="Polar residues" evidence="2">
    <location>
        <begin position="284"/>
        <end position="293"/>
    </location>
</feature>
<name>M1VE23_CYAM1</name>
<dbReference type="CDD" id="cd11660">
    <property type="entry name" value="SANT_TRF"/>
    <property type="match status" value="1"/>
</dbReference>
<dbReference type="EMBL" id="AP006483">
    <property type="protein sequence ID" value="BAM78743.1"/>
    <property type="molecule type" value="Genomic_DNA"/>
</dbReference>
<dbReference type="PANTHER" id="PTHR46734:SF1">
    <property type="entry name" value="TELOMERIC REPEAT-BINDING FACTOR 1"/>
    <property type="match status" value="1"/>
</dbReference>
<feature type="compositionally biased region" description="Basic and acidic residues" evidence="2">
    <location>
        <begin position="297"/>
        <end position="307"/>
    </location>
</feature>
<dbReference type="Proteomes" id="UP000007014">
    <property type="component" value="Chromosome 1"/>
</dbReference>
<dbReference type="SMART" id="SM00717">
    <property type="entry name" value="SANT"/>
    <property type="match status" value="1"/>
</dbReference>
<feature type="domain" description="Myb-like" evidence="3">
    <location>
        <begin position="309"/>
        <end position="364"/>
    </location>
</feature>
<dbReference type="SUPFAM" id="SSF46689">
    <property type="entry name" value="Homeodomain-like"/>
    <property type="match status" value="1"/>
</dbReference>
<dbReference type="PANTHER" id="PTHR46734">
    <property type="entry name" value="TELOMERIC REPEAT-BINDING FACTOR 1 TERF1"/>
    <property type="match status" value="1"/>
</dbReference>
<accession>M1VE23</accession>
<keyword evidence="6" id="KW-1185">Reference proteome</keyword>
<dbReference type="HOGENOM" id="CLU_627565_0_0_1"/>
<gene>
    <name evidence="5" type="ORF">CYME_CMA023C</name>
</gene>
<dbReference type="InterPro" id="IPR009057">
    <property type="entry name" value="Homeodomain-like_sf"/>
</dbReference>
<dbReference type="KEGG" id="cme:CYME_CMA023C"/>
<dbReference type="GeneID" id="16992089"/>
<organism evidence="5 6">
    <name type="scientific">Cyanidioschyzon merolae (strain NIES-3377 / 10D)</name>
    <name type="common">Unicellular red alga</name>
    <dbReference type="NCBI Taxonomy" id="280699"/>
    <lineage>
        <taxon>Eukaryota</taxon>
        <taxon>Rhodophyta</taxon>
        <taxon>Bangiophyceae</taxon>
        <taxon>Cyanidiales</taxon>
        <taxon>Cyanidiaceae</taxon>
        <taxon>Cyanidioschyzon</taxon>
    </lineage>
</organism>
<feature type="region of interest" description="Disordered" evidence="2">
    <location>
        <begin position="271"/>
        <end position="307"/>
    </location>
</feature>
<feature type="region of interest" description="Disordered" evidence="2">
    <location>
        <begin position="418"/>
        <end position="437"/>
    </location>
</feature>
<dbReference type="Gene3D" id="1.10.246.220">
    <property type="match status" value="1"/>
</dbReference>
<protein>
    <submittedName>
        <fullName evidence="5">MYB-related protein</fullName>
    </submittedName>
</protein>
<evidence type="ECO:0000256" key="1">
    <source>
        <dbReference type="ARBA" id="ARBA00023242"/>
    </source>
</evidence>
<dbReference type="InterPro" id="IPR001005">
    <property type="entry name" value="SANT/Myb"/>
</dbReference>